<dbReference type="InterPro" id="IPR036034">
    <property type="entry name" value="PDZ_sf"/>
</dbReference>
<evidence type="ECO:0000313" key="2">
    <source>
        <dbReference type="EMBL" id="APB32621.1"/>
    </source>
</evidence>
<keyword evidence="3" id="KW-1185">Reference proteome</keyword>
<dbReference type="PIRSF" id="PIRSF016493">
    <property type="entry name" value="Glycyl_aminpptds"/>
    <property type="match status" value="1"/>
</dbReference>
<dbReference type="Gene3D" id="1.10.390.10">
    <property type="entry name" value="Neutral Protease Domain 2"/>
    <property type="match status" value="1"/>
</dbReference>
<name>A0A1J0A9M9_9CYAN</name>
<organism evidence="2 3">
    <name type="scientific">Gloeomargarita lithophora Alchichica-D10</name>
    <dbReference type="NCBI Taxonomy" id="1188229"/>
    <lineage>
        <taxon>Bacteria</taxon>
        <taxon>Bacillati</taxon>
        <taxon>Cyanobacteriota</taxon>
        <taxon>Cyanophyceae</taxon>
        <taxon>Gloeomargaritales</taxon>
        <taxon>Gloeomargaritaceae</taxon>
        <taxon>Gloeomargarita</taxon>
    </lineage>
</organism>
<dbReference type="EMBL" id="CP017675">
    <property type="protein sequence ID" value="APB32621.1"/>
    <property type="molecule type" value="Genomic_DNA"/>
</dbReference>
<dbReference type="SUPFAM" id="SSF50156">
    <property type="entry name" value="PDZ domain-like"/>
    <property type="match status" value="1"/>
</dbReference>
<sequence length="573" mass="65917">MPPQIHYQISAPHPATHYLEIKLYISLWDRDTLDLKLPVWTPGSYLVREYARHVEQFQVIQGLCWQKVSKNHWQIQTPGVDKITVQYQVYANELSVRTNHLDEQHIYINGAATFLYIPAWQHLASELEIIPPDAHWQVTTALESLGNHRYLALDYDTLVDSPIEMGTHQVYEFYVQEISHQLAVWGKLNCDLDTLIQDIAKIIETEAALFGGLPYDNYLFILHLTTQGYGGLEHKNCCSLIYSEKGMNKPDQYQRFLNLVAHEFFHLWNVKRLKPAEFVPFDYDQENYTPSLWFCEGTTSYYDLVIPWRAGIYDAQQFLKLLGVEITRYYQTPGREIQSLSEASFDAWIKHYRRDGNSPNSQISYYLKGALVTLLLDLKIREKYQNQRSFDDVMQKMWQAYGQAEVGFTAAQLYQTIATVVDEDLTDFWQNYITGLAPLPLAAALADFGLELREIPGKTPFLGITLEPGRCVVKQVLRHSPAWWAGVDPGDELVALAGRRVQREQWSEQLQAFAPGQTVELALFRRDEWRYSAVTLAEPVPERYQIAPLAQPTATQHALGIGWLGELALGRQP</sequence>
<dbReference type="AlphaFoldDB" id="A0A1J0A9M9"/>
<accession>A0A1J0A9M9</accession>
<dbReference type="KEGG" id="glt:GlitD10_0314"/>
<protein>
    <submittedName>
        <fullName evidence="2">Peptidase M61 domain-containing protein</fullName>
    </submittedName>
</protein>
<dbReference type="STRING" id="1188229.GlitD10_0314"/>
<dbReference type="OrthoDB" id="9778516at2"/>
<dbReference type="Pfam" id="PF17899">
    <property type="entry name" value="Peptidase_M61_N"/>
    <property type="match status" value="1"/>
</dbReference>
<dbReference type="InterPro" id="IPR040756">
    <property type="entry name" value="Peptidase_M61_N"/>
</dbReference>
<feature type="domain" description="PDZ" evidence="1">
    <location>
        <begin position="460"/>
        <end position="527"/>
    </location>
</feature>
<gene>
    <name evidence="2" type="ORF">GlitD10_0314</name>
</gene>
<dbReference type="SMART" id="SM00228">
    <property type="entry name" value="PDZ"/>
    <property type="match status" value="1"/>
</dbReference>
<reference evidence="2 3" key="1">
    <citation type="submission" date="2016-10" db="EMBL/GenBank/DDBJ databases">
        <title>Description of Gloeomargarita lithophora gen. nov., sp. nov., a thylakoid-bearing basal-branching cyanobacterium with intracellular carbonates, and proposal for Gloeomargaritales ord. nov.</title>
        <authorList>
            <person name="Moreira D."/>
            <person name="Tavera R."/>
            <person name="Benzerara K."/>
            <person name="Skouri-Panet F."/>
            <person name="Couradeau E."/>
            <person name="Gerard E."/>
            <person name="Loussert C."/>
            <person name="Novelo E."/>
            <person name="Zivanovic Y."/>
            <person name="Lopez-Garcia P."/>
        </authorList>
    </citation>
    <scope>NUCLEOTIDE SEQUENCE [LARGE SCALE GENOMIC DNA]</scope>
    <source>
        <strain evidence="2 3">D10</strain>
    </source>
</reference>
<evidence type="ECO:0000313" key="3">
    <source>
        <dbReference type="Proteomes" id="UP000180235"/>
    </source>
</evidence>
<evidence type="ECO:0000259" key="1">
    <source>
        <dbReference type="SMART" id="SM00228"/>
    </source>
</evidence>
<dbReference type="RefSeq" id="WP_071453330.1">
    <property type="nucleotide sequence ID" value="NZ_CP017675.1"/>
</dbReference>
<dbReference type="InterPro" id="IPR024191">
    <property type="entry name" value="Peptidase_M61"/>
</dbReference>
<dbReference type="Pfam" id="PF05299">
    <property type="entry name" value="Peptidase_M61"/>
    <property type="match status" value="1"/>
</dbReference>
<dbReference type="Gene3D" id="2.30.42.10">
    <property type="match status" value="1"/>
</dbReference>
<dbReference type="InterPro" id="IPR001478">
    <property type="entry name" value="PDZ"/>
</dbReference>
<dbReference type="Gene3D" id="2.60.40.3650">
    <property type="match status" value="1"/>
</dbReference>
<dbReference type="InterPro" id="IPR007963">
    <property type="entry name" value="Peptidase_M61_catalytic"/>
</dbReference>
<dbReference type="InterPro" id="IPR027268">
    <property type="entry name" value="Peptidase_M4/M1_CTD_sf"/>
</dbReference>
<dbReference type="SUPFAM" id="SSF55486">
    <property type="entry name" value="Metalloproteases ('zincins'), catalytic domain"/>
    <property type="match status" value="1"/>
</dbReference>
<proteinExistence type="predicted"/>
<dbReference type="Proteomes" id="UP000180235">
    <property type="component" value="Chromosome"/>
</dbReference>